<dbReference type="Proteomes" id="UP000218427">
    <property type="component" value="Unassembled WGS sequence"/>
</dbReference>
<organism evidence="1 2">
    <name type="scientific">Microbulbifer flavimaris</name>
    <dbReference type="NCBI Taxonomy" id="1781068"/>
    <lineage>
        <taxon>Bacteria</taxon>
        <taxon>Pseudomonadati</taxon>
        <taxon>Pseudomonadota</taxon>
        <taxon>Gammaproteobacteria</taxon>
        <taxon>Cellvibrionales</taxon>
        <taxon>Microbulbiferaceae</taxon>
        <taxon>Microbulbifer</taxon>
    </lineage>
</organism>
<reference evidence="1" key="1">
    <citation type="submission" date="2017-08" db="EMBL/GenBank/DDBJ databases">
        <title>Microbulbifer marisrubri sp. nov., a halophilic alphaproteobacterium isolated from marine sediment of the Yellow Sea, China.</title>
        <authorList>
            <person name="Zhang G."/>
            <person name="Xiong Q."/>
        </authorList>
    </citation>
    <scope>NUCLEOTIDE SEQUENCE [LARGE SCALE GENOMIC DNA]</scope>
    <source>
        <strain evidence="1">WRN-8</strain>
    </source>
</reference>
<comment type="caution">
    <text evidence="1">The sequence shown here is derived from an EMBL/GenBank/DDBJ whole genome shotgun (WGS) entry which is preliminary data.</text>
</comment>
<dbReference type="InterPro" id="IPR025737">
    <property type="entry name" value="FApF"/>
</dbReference>
<dbReference type="Pfam" id="PF13557">
    <property type="entry name" value="Phenol_MetA_deg"/>
    <property type="match status" value="1"/>
</dbReference>
<protein>
    <recommendedName>
        <fullName evidence="3">Transporter</fullName>
    </recommendedName>
</protein>
<gene>
    <name evidence="1" type="ORF">AWR36_010615</name>
</gene>
<evidence type="ECO:0000313" key="1">
    <source>
        <dbReference type="EMBL" id="PCO05170.1"/>
    </source>
</evidence>
<dbReference type="EMBL" id="LRFG02000003">
    <property type="protein sequence ID" value="PCO05170.1"/>
    <property type="molecule type" value="Genomic_DNA"/>
</dbReference>
<evidence type="ECO:0000313" key="2">
    <source>
        <dbReference type="Proteomes" id="UP000218427"/>
    </source>
</evidence>
<name>A0ABX4HZS9_9GAMM</name>
<evidence type="ECO:0008006" key="3">
    <source>
        <dbReference type="Google" id="ProtNLM"/>
    </source>
</evidence>
<keyword evidence="2" id="KW-1185">Reference proteome</keyword>
<dbReference type="RefSeq" id="WP_067084575.1">
    <property type="nucleotide sequence ID" value="NZ_LRFG02000003.1"/>
</dbReference>
<accession>A0ABX4HZS9</accession>
<proteinExistence type="predicted"/>
<sequence>MEFSGATVAIRVLLLSTLLISMPMSLSAAEGGMSYYVPGTMATLIDRAPVQSGWVIKPQYMHYSGDFGAAAETPISGVVALGLDVEIDAFAPGVLYTFEESFLGAKYTLGAFPSWVDVEVTGVIESPLGNFSRRDSVSGLGDTTLIPALLGWVDDCWQYNFMVSLHAPTGDYETGRLANEGLNYWALKTTIGAAYTNSASGFNFSIFGGLLLNDENSDTDYRSGRIAHLDASVQQMVKAGSGFVTLGLNGYWAEQFSADRKPGVIIRGDFELRSAGIGPVVGYMLPMGRENVLLELSWLPETETENTPDGDYYWLKFVYQF</sequence>